<keyword evidence="1" id="KW-1133">Transmembrane helix</keyword>
<dbReference type="InterPro" id="IPR001296">
    <property type="entry name" value="Glyco_trans_1"/>
</dbReference>
<dbReference type="PANTHER" id="PTHR12526:SF609">
    <property type="entry name" value="LIPOPOLYSACCHARIDE BIOSYNTHESIS PROTEIN"/>
    <property type="match status" value="1"/>
</dbReference>
<dbReference type="CDD" id="cd03794">
    <property type="entry name" value="GT4_WbuB-like"/>
    <property type="match status" value="1"/>
</dbReference>
<evidence type="ECO:0000259" key="2">
    <source>
        <dbReference type="Pfam" id="PF00534"/>
    </source>
</evidence>
<keyword evidence="1" id="KW-0472">Membrane</keyword>
<evidence type="ECO:0000313" key="3">
    <source>
        <dbReference type="EMBL" id="GAI04311.1"/>
    </source>
</evidence>
<organism evidence="3">
    <name type="scientific">marine sediment metagenome</name>
    <dbReference type="NCBI Taxonomy" id="412755"/>
    <lineage>
        <taxon>unclassified sequences</taxon>
        <taxon>metagenomes</taxon>
        <taxon>ecological metagenomes</taxon>
    </lineage>
</organism>
<feature type="domain" description="Glycosyl transferase family 1" evidence="2">
    <location>
        <begin position="5"/>
        <end position="164"/>
    </location>
</feature>
<sequence>NLNSKFVVSFAGVMGFAQGLNIVIDCAELLKSYKDILFLLVGDGVKKDGLIKKAEDMQLNNIKFLPPQHREVYPSILFASDICLVTLDKSVKTPVVPAKLLNIMASGRPVVASMNLKGDAPKIIKAAKCGYCVESDDVEGFSKAILKLYHNPELKDEFGMNGRKYAVKHFSRKVCIEKYEKLFLSFFSQLFSIIICLLLLRKLLVQSLQLSRYCPNYL</sequence>
<feature type="non-terminal residue" evidence="3">
    <location>
        <position position="1"/>
    </location>
</feature>
<dbReference type="PANTHER" id="PTHR12526">
    <property type="entry name" value="GLYCOSYLTRANSFERASE"/>
    <property type="match status" value="1"/>
</dbReference>
<protein>
    <recommendedName>
        <fullName evidence="2">Glycosyl transferase family 1 domain-containing protein</fullName>
    </recommendedName>
</protein>
<feature type="transmembrane region" description="Helical" evidence="1">
    <location>
        <begin position="182"/>
        <end position="200"/>
    </location>
</feature>
<dbReference type="Pfam" id="PF00534">
    <property type="entry name" value="Glycos_transf_1"/>
    <property type="match status" value="1"/>
</dbReference>
<evidence type="ECO:0000256" key="1">
    <source>
        <dbReference type="SAM" id="Phobius"/>
    </source>
</evidence>
<dbReference type="AlphaFoldDB" id="X1LEN8"/>
<dbReference type="EMBL" id="BARV01009810">
    <property type="protein sequence ID" value="GAI04311.1"/>
    <property type="molecule type" value="Genomic_DNA"/>
</dbReference>
<accession>X1LEN8</accession>
<comment type="caution">
    <text evidence="3">The sequence shown here is derived from an EMBL/GenBank/DDBJ whole genome shotgun (WGS) entry which is preliminary data.</text>
</comment>
<gene>
    <name evidence="3" type="ORF">S06H3_19208</name>
</gene>
<dbReference type="SUPFAM" id="SSF53756">
    <property type="entry name" value="UDP-Glycosyltransferase/glycogen phosphorylase"/>
    <property type="match status" value="1"/>
</dbReference>
<dbReference type="GO" id="GO:0016757">
    <property type="term" value="F:glycosyltransferase activity"/>
    <property type="evidence" value="ECO:0007669"/>
    <property type="project" value="InterPro"/>
</dbReference>
<keyword evidence="1" id="KW-0812">Transmembrane</keyword>
<name>X1LEN8_9ZZZZ</name>
<dbReference type="Gene3D" id="3.40.50.2000">
    <property type="entry name" value="Glycogen Phosphorylase B"/>
    <property type="match status" value="2"/>
</dbReference>
<reference evidence="3" key="1">
    <citation type="journal article" date="2014" name="Front. Microbiol.">
        <title>High frequency of phylogenetically diverse reductive dehalogenase-homologous genes in deep subseafloor sedimentary metagenomes.</title>
        <authorList>
            <person name="Kawai M."/>
            <person name="Futagami T."/>
            <person name="Toyoda A."/>
            <person name="Takaki Y."/>
            <person name="Nishi S."/>
            <person name="Hori S."/>
            <person name="Arai W."/>
            <person name="Tsubouchi T."/>
            <person name="Morono Y."/>
            <person name="Uchiyama I."/>
            <person name="Ito T."/>
            <person name="Fujiyama A."/>
            <person name="Inagaki F."/>
            <person name="Takami H."/>
        </authorList>
    </citation>
    <scope>NUCLEOTIDE SEQUENCE</scope>
    <source>
        <strain evidence="3">Expedition CK06-06</strain>
    </source>
</reference>
<proteinExistence type="predicted"/>